<dbReference type="EC" id="3.5.2.3" evidence="4"/>
<dbReference type="UniPathway" id="UPA00070">
    <property type="reaction ID" value="UER00117"/>
</dbReference>
<dbReference type="GO" id="GO:0044205">
    <property type="term" value="P:'de novo' UMP biosynthetic process"/>
    <property type="evidence" value="ECO:0007669"/>
    <property type="project" value="UniProtKB-UniPathway"/>
</dbReference>
<evidence type="ECO:0000313" key="11">
    <source>
        <dbReference type="Proteomes" id="UP000030651"/>
    </source>
</evidence>
<dbReference type="GO" id="GO:0005737">
    <property type="term" value="C:cytoplasm"/>
    <property type="evidence" value="ECO:0007669"/>
    <property type="project" value="TreeGrafter"/>
</dbReference>
<dbReference type="InParanoid" id="W3WK05"/>
<dbReference type="InterPro" id="IPR002195">
    <property type="entry name" value="Dihydroorotase_CS"/>
</dbReference>
<dbReference type="KEGG" id="pfy:PFICI_14096"/>
<dbReference type="PANTHER" id="PTHR43137:SF1">
    <property type="entry name" value="DIHYDROOROTASE"/>
    <property type="match status" value="1"/>
</dbReference>
<evidence type="ECO:0000256" key="4">
    <source>
        <dbReference type="ARBA" id="ARBA00012860"/>
    </source>
</evidence>
<proteinExistence type="inferred from homology"/>
<dbReference type="GO" id="GO:0006207">
    <property type="term" value="P:'de novo' pyrimidine nucleobase biosynthetic process"/>
    <property type="evidence" value="ECO:0007669"/>
    <property type="project" value="EnsemblFungi"/>
</dbReference>
<dbReference type="OMA" id="QTWSVSW"/>
<dbReference type="SUPFAM" id="SSF51556">
    <property type="entry name" value="Metallo-dependent hydrolases"/>
    <property type="match status" value="1"/>
</dbReference>
<keyword evidence="5" id="KW-0479">Metal-binding</keyword>
<dbReference type="FunFam" id="3.20.20.140:FF:000041">
    <property type="entry name" value="Dihydroorotase, variant"/>
    <property type="match status" value="1"/>
</dbReference>
<accession>W3WK05</accession>
<dbReference type="GO" id="GO:0046872">
    <property type="term" value="F:metal ion binding"/>
    <property type="evidence" value="ECO:0007669"/>
    <property type="project" value="UniProtKB-KW"/>
</dbReference>
<evidence type="ECO:0000256" key="3">
    <source>
        <dbReference type="ARBA" id="ARBA00005631"/>
    </source>
</evidence>
<dbReference type="STRING" id="1229662.W3WK05"/>
<keyword evidence="6" id="KW-0378">Hydrolase</keyword>
<dbReference type="Proteomes" id="UP000030651">
    <property type="component" value="Unassembled WGS sequence"/>
</dbReference>
<evidence type="ECO:0000256" key="6">
    <source>
        <dbReference type="ARBA" id="ARBA00022801"/>
    </source>
</evidence>
<dbReference type="InterPro" id="IPR006680">
    <property type="entry name" value="Amidohydro-rel"/>
</dbReference>
<dbReference type="AlphaFoldDB" id="W3WK05"/>
<sequence>MKDSYTLPAAADFHVHLRDGAMAEAVTPTIRQGGVDVVYVMPNLVPPVTTVAAALAYKERLQKIDSSITYMMTLYLHESITPDVVREAKKAGIAGIKSYPAGVTTNSSSGVISYEPFFPVFKAMEEEGLVLNLHGEVPSDRKDITVMNAEASFLPTLQDLHRRFPKLRIVLEHCTTADAVKAVRSCGDTVVGTITAHHLSLLVDDWAGNAFCFCKPVAKTPADRRGLLEAAVNSNGRFFLGTDSAPHDVAAKKNGKAAAGVFTQPYAVQYVMNALEDAVERGDIKDEQVTEEFLTGFLGEWGRKFYGIEQSSKKIVVKKGDEVITSSIKGAGVEVVPFRSGEATWSVEWQ</sequence>
<dbReference type="EMBL" id="KI912120">
    <property type="protein sequence ID" value="ETS74230.1"/>
    <property type="molecule type" value="Genomic_DNA"/>
</dbReference>
<dbReference type="HAMAP" id="MF_00219">
    <property type="entry name" value="PyrC_classII"/>
    <property type="match status" value="1"/>
</dbReference>
<comment type="pathway">
    <text evidence="2">Pyrimidine metabolism; UMP biosynthesis via de novo pathway; (S)-dihydroorotate from bicarbonate: step 3/3.</text>
</comment>
<dbReference type="InterPro" id="IPR032466">
    <property type="entry name" value="Metal_Hydrolase"/>
</dbReference>
<protein>
    <recommendedName>
        <fullName evidence="4">dihydroorotase</fullName>
        <ecNumber evidence="4">3.5.2.3</ecNumber>
    </recommendedName>
</protein>
<evidence type="ECO:0000256" key="8">
    <source>
        <dbReference type="ARBA" id="ARBA00022975"/>
    </source>
</evidence>
<dbReference type="Gene3D" id="3.20.20.140">
    <property type="entry name" value="Metal-dependent hydrolases"/>
    <property type="match status" value="1"/>
</dbReference>
<dbReference type="GeneID" id="19279109"/>
<dbReference type="InterPro" id="IPR004721">
    <property type="entry name" value="DHOdimr"/>
</dbReference>
<evidence type="ECO:0000256" key="1">
    <source>
        <dbReference type="ARBA" id="ARBA00001947"/>
    </source>
</evidence>
<comment type="cofactor">
    <cofactor evidence="1">
        <name>Zn(2+)</name>
        <dbReference type="ChEBI" id="CHEBI:29105"/>
    </cofactor>
</comment>
<keyword evidence="7" id="KW-0862">Zinc</keyword>
<dbReference type="PROSITE" id="PS00483">
    <property type="entry name" value="DIHYDROOROTASE_2"/>
    <property type="match status" value="1"/>
</dbReference>
<dbReference type="PANTHER" id="PTHR43137">
    <property type="entry name" value="DIHYDROOROTASE"/>
    <property type="match status" value="1"/>
</dbReference>
<dbReference type="PROSITE" id="PS00482">
    <property type="entry name" value="DIHYDROOROTASE_1"/>
    <property type="match status" value="1"/>
</dbReference>
<keyword evidence="11" id="KW-1185">Reference proteome</keyword>
<dbReference type="GO" id="GO:0004151">
    <property type="term" value="F:dihydroorotase activity"/>
    <property type="evidence" value="ECO:0007669"/>
    <property type="project" value="UniProtKB-EC"/>
</dbReference>
<evidence type="ECO:0000259" key="9">
    <source>
        <dbReference type="Pfam" id="PF04909"/>
    </source>
</evidence>
<dbReference type="Pfam" id="PF04909">
    <property type="entry name" value="Amidohydro_2"/>
    <property type="match status" value="1"/>
</dbReference>
<gene>
    <name evidence="10" type="ORF">PFICI_14096</name>
</gene>
<evidence type="ECO:0000313" key="10">
    <source>
        <dbReference type="EMBL" id="ETS74230.1"/>
    </source>
</evidence>
<dbReference type="NCBIfam" id="TIGR00856">
    <property type="entry name" value="pyrC_dimer"/>
    <property type="match status" value="1"/>
</dbReference>
<reference evidence="11" key="1">
    <citation type="journal article" date="2015" name="BMC Genomics">
        <title>Genomic and transcriptomic analysis of the endophytic fungus Pestalotiopsis fici reveals its lifestyle and high potential for synthesis of natural products.</title>
        <authorList>
            <person name="Wang X."/>
            <person name="Zhang X."/>
            <person name="Liu L."/>
            <person name="Xiang M."/>
            <person name="Wang W."/>
            <person name="Sun X."/>
            <person name="Che Y."/>
            <person name="Guo L."/>
            <person name="Liu G."/>
            <person name="Guo L."/>
            <person name="Wang C."/>
            <person name="Yin W.B."/>
            <person name="Stadler M."/>
            <person name="Zhang X."/>
            <person name="Liu X."/>
        </authorList>
    </citation>
    <scope>NUCLEOTIDE SEQUENCE [LARGE SCALE GENOMIC DNA]</scope>
    <source>
        <strain evidence="11">W106-1 / CGMCC3.15140</strain>
    </source>
</reference>
<name>W3WK05_PESFW</name>
<organism evidence="10 11">
    <name type="scientific">Pestalotiopsis fici (strain W106-1 / CGMCC3.15140)</name>
    <dbReference type="NCBI Taxonomy" id="1229662"/>
    <lineage>
        <taxon>Eukaryota</taxon>
        <taxon>Fungi</taxon>
        <taxon>Dikarya</taxon>
        <taxon>Ascomycota</taxon>
        <taxon>Pezizomycotina</taxon>
        <taxon>Sordariomycetes</taxon>
        <taxon>Xylariomycetidae</taxon>
        <taxon>Amphisphaeriales</taxon>
        <taxon>Sporocadaceae</taxon>
        <taxon>Pestalotiopsis</taxon>
    </lineage>
</organism>
<dbReference type="eggNOG" id="KOG2902">
    <property type="taxonomic scope" value="Eukaryota"/>
</dbReference>
<keyword evidence="8" id="KW-0665">Pyrimidine biosynthesis</keyword>
<dbReference type="RefSeq" id="XP_007840868.1">
    <property type="nucleotide sequence ID" value="XM_007842677.1"/>
</dbReference>
<comment type="similarity">
    <text evidence="3">Belongs to the metallo-dependent hydrolases superfamily. DHOase family. Class II DHOase subfamily.</text>
</comment>
<dbReference type="OrthoDB" id="1670005at2759"/>
<dbReference type="FunCoup" id="W3WK05">
    <property type="interactions" value="293"/>
</dbReference>
<evidence type="ECO:0000256" key="7">
    <source>
        <dbReference type="ARBA" id="ARBA00022833"/>
    </source>
</evidence>
<dbReference type="PIRSF" id="PIRSF001237">
    <property type="entry name" value="DHOdimr"/>
    <property type="match status" value="1"/>
</dbReference>
<evidence type="ECO:0000256" key="5">
    <source>
        <dbReference type="ARBA" id="ARBA00022723"/>
    </source>
</evidence>
<dbReference type="HOGENOM" id="CLU_041558_0_0_1"/>
<feature type="domain" description="Amidohydrolase-related" evidence="9">
    <location>
        <begin position="85"/>
        <end position="177"/>
    </location>
</feature>
<evidence type="ECO:0000256" key="2">
    <source>
        <dbReference type="ARBA" id="ARBA00004880"/>
    </source>
</evidence>